<comment type="cofactor">
    <cofactor evidence="3">
        <name>chloride</name>
        <dbReference type="ChEBI" id="CHEBI:17996"/>
    </cofactor>
</comment>
<protein>
    <recommendedName>
        <fullName evidence="6 15">Alpha-amylase</fullName>
        <ecNumber evidence="6 15">3.2.1.1</ecNumber>
    </recommendedName>
</protein>
<dbReference type="GO" id="GO:0004556">
    <property type="term" value="F:alpha-amylase activity"/>
    <property type="evidence" value="ECO:0007669"/>
    <property type="project" value="UniProtKB-UniRule"/>
</dbReference>
<evidence type="ECO:0000256" key="14">
    <source>
        <dbReference type="RuleBase" id="RU003615"/>
    </source>
</evidence>
<feature type="domain" description="Glycosyl hydrolase family 13 catalytic" evidence="18">
    <location>
        <begin position="30"/>
        <end position="397"/>
    </location>
</feature>
<organism evidence="20">
    <name type="scientific">Harpegnathos saltator</name>
    <name type="common">Jerdon's jumping ant</name>
    <dbReference type="NCBI Taxonomy" id="610380"/>
    <lineage>
        <taxon>Eukaryota</taxon>
        <taxon>Metazoa</taxon>
        <taxon>Ecdysozoa</taxon>
        <taxon>Arthropoda</taxon>
        <taxon>Hexapoda</taxon>
        <taxon>Insecta</taxon>
        <taxon>Pterygota</taxon>
        <taxon>Neoptera</taxon>
        <taxon>Endopterygota</taxon>
        <taxon>Hymenoptera</taxon>
        <taxon>Apocrita</taxon>
        <taxon>Aculeata</taxon>
        <taxon>Formicoidea</taxon>
        <taxon>Formicidae</taxon>
        <taxon>Ponerinae</taxon>
        <taxon>Ponerini</taxon>
        <taxon>Harpegnathos</taxon>
    </lineage>
</organism>
<dbReference type="GO" id="GO:0005975">
    <property type="term" value="P:carbohydrate metabolic process"/>
    <property type="evidence" value="ECO:0007669"/>
    <property type="project" value="InterPro"/>
</dbReference>
<evidence type="ECO:0000256" key="13">
    <source>
        <dbReference type="ARBA" id="ARBA00023295"/>
    </source>
</evidence>
<gene>
    <name evidence="19" type="ORF">EAI_07280</name>
</gene>
<dbReference type="PRINTS" id="PR00110">
    <property type="entry name" value="ALPHAAMYLASE"/>
</dbReference>
<keyword evidence="8 15" id="KW-0378">Hydrolase</keyword>
<comment type="subunit">
    <text evidence="5">Monomer.</text>
</comment>
<comment type="catalytic activity">
    <reaction evidence="1 15">
        <text>Endohydrolysis of (1-&gt;4)-alpha-D-glucosidic linkages in polysaccharides containing three or more (1-&gt;4)-alpha-linked D-glucose units.</text>
        <dbReference type="EC" id="3.2.1.1"/>
    </reaction>
</comment>
<dbReference type="GO" id="GO:0046872">
    <property type="term" value="F:metal ion binding"/>
    <property type="evidence" value="ECO:0007669"/>
    <property type="project" value="UniProtKB-KW"/>
</dbReference>
<dbReference type="STRING" id="610380.E2BN75"/>
<accession>E2BN75</accession>
<keyword evidence="9" id="KW-0106">Calcium</keyword>
<dbReference type="Gene3D" id="3.20.20.80">
    <property type="entry name" value="Glycosidases"/>
    <property type="match status" value="2"/>
</dbReference>
<dbReference type="SMART" id="SM00632">
    <property type="entry name" value="Aamy_C"/>
    <property type="match status" value="1"/>
</dbReference>
<dbReference type="FunCoup" id="E2BN75">
    <property type="interactions" value="56"/>
</dbReference>
<name>E2BN75_HARSA</name>
<evidence type="ECO:0000256" key="15">
    <source>
        <dbReference type="RuleBase" id="RU361134"/>
    </source>
</evidence>
<evidence type="ECO:0000256" key="10">
    <source>
        <dbReference type="ARBA" id="ARBA00023157"/>
    </source>
</evidence>
<keyword evidence="13 15" id="KW-0326">Glycosidase</keyword>
<dbReference type="OMA" id="HRNATLY"/>
<keyword evidence="11" id="KW-0868">Chloride</keyword>
<comment type="similarity">
    <text evidence="4 14">Belongs to the glycosyl hydrolase 13 family.</text>
</comment>
<dbReference type="Pfam" id="PF02806">
    <property type="entry name" value="Alpha-amylase_C"/>
    <property type="match status" value="1"/>
</dbReference>
<evidence type="ECO:0000256" key="2">
    <source>
        <dbReference type="ARBA" id="ARBA00001913"/>
    </source>
</evidence>
<keyword evidence="12 15" id="KW-0119">Carbohydrate metabolism</keyword>
<dbReference type="EC" id="3.2.1.1" evidence="6 15"/>
<dbReference type="SUPFAM" id="SSF51011">
    <property type="entry name" value="Glycosyl hydrolase domain"/>
    <property type="match status" value="1"/>
</dbReference>
<dbReference type="InterPro" id="IPR013780">
    <property type="entry name" value="Glyco_hydro_b"/>
</dbReference>
<evidence type="ECO:0000256" key="16">
    <source>
        <dbReference type="SAM" id="SignalP"/>
    </source>
</evidence>
<evidence type="ECO:0000259" key="18">
    <source>
        <dbReference type="SMART" id="SM00642"/>
    </source>
</evidence>
<dbReference type="Gene3D" id="2.60.40.1180">
    <property type="entry name" value="Golgi alpha-mannosidase II"/>
    <property type="match status" value="1"/>
</dbReference>
<dbReference type="EMBL" id="GL449385">
    <property type="protein sequence ID" value="EFN82837.1"/>
    <property type="molecule type" value="Genomic_DNA"/>
</dbReference>
<keyword evidence="7" id="KW-0479">Metal-binding</keyword>
<comment type="cofactor">
    <cofactor evidence="2">
        <name>Ca(2+)</name>
        <dbReference type="ChEBI" id="CHEBI:29108"/>
    </cofactor>
</comment>
<dbReference type="InterPro" id="IPR031319">
    <property type="entry name" value="A-amylase_C"/>
</dbReference>
<evidence type="ECO:0000256" key="5">
    <source>
        <dbReference type="ARBA" id="ARBA00011245"/>
    </source>
</evidence>
<evidence type="ECO:0000256" key="1">
    <source>
        <dbReference type="ARBA" id="ARBA00000548"/>
    </source>
</evidence>
<dbReference type="SMART" id="SM00642">
    <property type="entry name" value="Aamy"/>
    <property type="match status" value="2"/>
</dbReference>
<evidence type="ECO:0000256" key="4">
    <source>
        <dbReference type="ARBA" id="ARBA00008061"/>
    </source>
</evidence>
<proteinExistence type="inferred from homology"/>
<dbReference type="InterPro" id="IPR006047">
    <property type="entry name" value="GH13_cat_dom"/>
</dbReference>
<dbReference type="AlphaFoldDB" id="E2BN75"/>
<dbReference type="PANTHER" id="PTHR43447">
    <property type="entry name" value="ALPHA-AMYLASE"/>
    <property type="match status" value="1"/>
</dbReference>
<keyword evidence="20" id="KW-1185">Reference proteome</keyword>
<dbReference type="Pfam" id="PF00128">
    <property type="entry name" value="Alpha-amylase"/>
    <property type="match status" value="1"/>
</dbReference>
<keyword evidence="10" id="KW-1015">Disulfide bond</keyword>
<dbReference type="SUPFAM" id="SSF51445">
    <property type="entry name" value="(Trans)glycosidases"/>
    <property type="match status" value="2"/>
</dbReference>
<dbReference type="InParanoid" id="E2BN75"/>
<feature type="domain" description="Glycosyl hydrolase family 13 catalytic" evidence="18">
    <location>
        <begin position="435"/>
        <end position="789"/>
    </location>
</feature>
<evidence type="ECO:0000256" key="6">
    <source>
        <dbReference type="ARBA" id="ARBA00012595"/>
    </source>
</evidence>
<evidence type="ECO:0000256" key="9">
    <source>
        <dbReference type="ARBA" id="ARBA00022837"/>
    </source>
</evidence>
<feature type="domain" description="Alpha-amylase C-terminal" evidence="17">
    <location>
        <begin position="798"/>
        <end position="886"/>
    </location>
</feature>
<feature type="chain" id="PRO_5003158205" description="Alpha-amylase" evidence="16">
    <location>
        <begin position="20"/>
        <end position="897"/>
    </location>
</feature>
<evidence type="ECO:0000256" key="8">
    <source>
        <dbReference type="ARBA" id="ARBA00022801"/>
    </source>
</evidence>
<evidence type="ECO:0000259" key="17">
    <source>
        <dbReference type="SMART" id="SM00632"/>
    </source>
</evidence>
<dbReference type="OrthoDB" id="550577at2759"/>
<evidence type="ECO:0000313" key="20">
    <source>
        <dbReference type="Proteomes" id="UP000008237"/>
    </source>
</evidence>
<dbReference type="Proteomes" id="UP000008237">
    <property type="component" value="Unassembled WGS sequence"/>
</dbReference>
<feature type="signal peptide" evidence="16">
    <location>
        <begin position="1"/>
        <end position="19"/>
    </location>
</feature>
<evidence type="ECO:0000256" key="7">
    <source>
        <dbReference type="ARBA" id="ARBA00022723"/>
    </source>
</evidence>
<dbReference type="InterPro" id="IPR006046">
    <property type="entry name" value="Alpha_amylase"/>
</dbReference>
<dbReference type="InterPro" id="IPR006048">
    <property type="entry name" value="A-amylase/branching_C"/>
</dbReference>
<dbReference type="CDD" id="cd11317">
    <property type="entry name" value="AmyAc_bac_euk_AmyA"/>
    <property type="match status" value="2"/>
</dbReference>
<evidence type="ECO:0000256" key="3">
    <source>
        <dbReference type="ARBA" id="ARBA00001923"/>
    </source>
</evidence>
<keyword evidence="16" id="KW-0732">Signal</keyword>
<sequence>MKLLAALGFFASLVAAASAQKDPHYVTNRTAMVHLFEWKFRDIAQECEDFLGPMGYGGVQVSPISENLVIKGRPWYERYQPISYKIISRSGNASEFENMVSRCNKAGVRIYVDTVLNHMTANTQGPAYGTGGTPARPGVFEYPGVPYSSRDFNMPICDIVNYNNVTEVRDCELFGLRDLDQVRERIVDFLDRNIDLGVAGFRVDAAKHMWPQDLAVIYNRTKNPSITAGYPENARPCFYREVLDNNSEAVSKYEYNGLASVVEFQYGVILGKMFRGQDSLSRLQNFDEPDAWRMLPSADALVMIDNHDNQRSHGAAATSILTRKNPKQYKMAVAFMLSFPYGFLRIMSSYSFDDYRQGPPADSNGNTISAEIVDGQCVNGWVCEHRWPLIYRFVQFCNLVKGEKLQNWWSNAFLSAAVANNGDAYRDPLYAPGHSAMVHLFEWKWQDIAKECEQFLGPKGYGGVQVSPIQENVIVPNRPWWERYQPISYKFETRSGTGEEFKDMVQRCNKVGVRVYVDTVVNHMTGDYEHPLGTGGSTANTYKRDYYNVPYSSQDFHMPPCGINNYNDPVNVRNCDLVGLHDLNQTDKYVRDVIVSFMNEAIDAGVAGFRIDAAKHMWPDDLREIYRKLQNVERKHGFRANSRPYIFQEVIDYGNEAISKYEYTPLAAVTEFRHGSELSNAFRGNNMLKWLVSWGVEWNLMKSEDALVFIDNHDTQRNNADMAVAFMLAHTYGNPRVMSSFDFQKFDQGPPSYASGDIRSPIIYPDNTCGNGWICEHRWRQIYNMVVFRNFVNGTAVDHWWDNGGNQIAFCRGERGFVAFNNENFDLKTSLFTCLDSGVYCDVISGDLVNGRCTGKIIKVNKDHYADIDILTTDEDGVLATHYKVIASEGPGNIVRS</sequence>
<evidence type="ECO:0000256" key="11">
    <source>
        <dbReference type="ARBA" id="ARBA00023214"/>
    </source>
</evidence>
<evidence type="ECO:0000256" key="12">
    <source>
        <dbReference type="ARBA" id="ARBA00023277"/>
    </source>
</evidence>
<evidence type="ECO:0000313" key="19">
    <source>
        <dbReference type="EMBL" id="EFN82837.1"/>
    </source>
</evidence>
<dbReference type="InterPro" id="IPR017853">
    <property type="entry name" value="GH"/>
</dbReference>
<reference evidence="19 20" key="1">
    <citation type="journal article" date="2010" name="Science">
        <title>Genomic comparison of the ants Camponotus floridanus and Harpegnathos saltator.</title>
        <authorList>
            <person name="Bonasio R."/>
            <person name="Zhang G."/>
            <person name="Ye C."/>
            <person name="Mutti N.S."/>
            <person name="Fang X."/>
            <person name="Qin N."/>
            <person name="Donahue G."/>
            <person name="Yang P."/>
            <person name="Li Q."/>
            <person name="Li C."/>
            <person name="Zhang P."/>
            <person name="Huang Z."/>
            <person name="Berger S.L."/>
            <person name="Reinberg D."/>
            <person name="Wang J."/>
            <person name="Liebig J."/>
        </authorList>
    </citation>
    <scope>NUCLEOTIDE SEQUENCE [LARGE SCALE GENOMIC DNA]</scope>
    <source>
        <strain evidence="19 20">R22 G/1</strain>
    </source>
</reference>